<protein>
    <recommendedName>
        <fullName evidence="1">CobW/HypB/UreG nucleotide-binding domain-containing protein</fullName>
    </recommendedName>
</protein>
<organism evidence="2 3">
    <name type="scientific">Tieghemiomyces parasiticus</name>
    <dbReference type="NCBI Taxonomy" id="78921"/>
    <lineage>
        <taxon>Eukaryota</taxon>
        <taxon>Fungi</taxon>
        <taxon>Fungi incertae sedis</taxon>
        <taxon>Zoopagomycota</taxon>
        <taxon>Kickxellomycotina</taxon>
        <taxon>Dimargaritomycetes</taxon>
        <taxon>Dimargaritales</taxon>
        <taxon>Dimargaritaceae</taxon>
        <taxon>Tieghemiomyces</taxon>
    </lineage>
</organism>
<evidence type="ECO:0000313" key="3">
    <source>
        <dbReference type="Proteomes" id="UP001150569"/>
    </source>
</evidence>
<evidence type="ECO:0000313" key="2">
    <source>
        <dbReference type="EMBL" id="KAJ1930150.1"/>
    </source>
</evidence>
<dbReference type="OrthoDB" id="272672at2759"/>
<comment type="caution">
    <text evidence="2">The sequence shown here is derived from an EMBL/GenBank/DDBJ whole genome shotgun (WGS) entry which is preliminary data.</text>
</comment>
<keyword evidence="3" id="KW-1185">Reference proteome</keyword>
<dbReference type="Pfam" id="PF02492">
    <property type="entry name" value="cobW"/>
    <property type="match status" value="1"/>
</dbReference>
<dbReference type="PANTHER" id="PTHR13748">
    <property type="entry name" value="COBW-RELATED"/>
    <property type="match status" value="1"/>
</dbReference>
<dbReference type="SUPFAM" id="SSF52540">
    <property type="entry name" value="P-loop containing nucleoside triphosphate hydrolases"/>
    <property type="match status" value="1"/>
</dbReference>
<reference evidence="2" key="1">
    <citation type="submission" date="2022-07" db="EMBL/GenBank/DDBJ databases">
        <title>Phylogenomic reconstructions and comparative analyses of Kickxellomycotina fungi.</title>
        <authorList>
            <person name="Reynolds N.K."/>
            <person name="Stajich J.E."/>
            <person name="Barry K."/>
            <person name="Grigoriev I.V."/>
            <person name="Crous P."/>
            <person name="Smith M.E."/>
        </authorList>
    </citation>
    <scope>NUCLEOTIDE SEQUENCE</scope>
    <source>
        <strain evidence="2">RSA 861</strain>
    </source>
</reference>
<dbReference type="CDD" id="cd03112">
    <property type="entry name" value="CobW-like"/>
    <property type="match status" value="1"/>
</dbReference>
<dbReference type="Proteomes" id="UP001150569">
    <property type="component" value="Unassembled WGS sequence"/>
</dbReference>
<dbReference type="InterPro" id="IPR003495">
    <property type="entry name" value="CobW/HypB/UreG_nucleotide-bd"/>
</dbReference>
<dbReference type="PANTHER" id="PTHR13748:SF62">
    <property type="entry name" value="COBW DOMAIN-CONTAINING PROTEIN"/>
    <property type="match status" value="1"/>
</dbReference>
<dbReference type="GO" id="GO:0005737">
    <property type="term" value="C:cytoplasm"/>
    <property type="evidence" value="ECO:0007669"/>
    <property type="project" value="TreeGrafter"/>
</dbReference>
<dbReference type="AlphaFoldDB" id="A0A9W8AFN4"/>
<evidence type="ECO:0000259" key="1">
    <source>
        <dbReference type="Pfam" id="PF02492"/>
    </source>
</evidence>
<gene>
    <name evidence="2" type="ORF">IWQ60_000555</name>
</gene>
<feature type="domain" description="CobW/HypB/UreG nucleotide-binding" evidence="1">
    <location>
        <begin position="20"/>
        <end position="191"/>
    </location>
</feature>
<dbReference type="EMBL" id="JANBPT010000014">
    <property type="protein sequence ID" value="KAJ1930150.1"/>
    <property type="molecule type" value="Genomic_DNA"/>
</dbReference>
<proteinExistence type="predicted"/>
<dbReference type="InterPro" id="IPR027417">
    <property type="entry name" value="P-loop_NTPase"/>
</dbReference>
<dbReference type="Gene3D" id="3.40.50.300">
    <property type="entry name" value="P-loop containing nucleotide triphosphate hydrolases"/>
    <property type="match status" value="1"/>
</dbReference>
<accession>A0A9W8AFN4</accession>
<name>A0A9W8AFN4_9FUNG</name>
<sequence length="367" mass="39292">MASPVPPPTLSASATDVSQVTVFTGFLGAGKTSLILALLKQLPADYRVVVLKNEFGDAETDSALVRESNIAVQEMVNGCLCCVLVGQMKTGLLELKAKYRPHRILIETSGSAFPAPIAWQVRELADEGFALDSVVTVIDCANFTGYEDTSYTAKMQAQYTDLILLNKHHLVSERDLDTVIDRVNDLNTDTPRVKCGAPGDVPISADLVFGIDTPLFALEAKAAGSALTGSDDAAGHHHRDEVDRLEITKNVGAELTGYDPAHLDVLLKSLPCDDIYRVKGIVRLAKPADQASGADPAAGLAILNYAFGRYTLTPLTQATSAERHANTLVRVTVLGQDLRLHRAKLATGFLADNQADVHFHARGAAAH</sequence>
<dbReference type="InterPro" id="IPR051316">
    <property type="entry name" value="Zinc-reg_GTPase_activator"/>
</dbReference>